<organism evidence="8 9">
    <name type="scientific">Psophocarpus tetragonolobus</name>
    <name type="common">Winged bean</name>
    <name type="synonym">Dolichos tetragonolobus</name>
    <dbReference type="NCBI Taxonomy" id="3891"/>
    <lineage>
        <taxon>Eukaryota</taxon>
        <taxon>Viridiplantae</taxon>
        <taxon>Streptophyta</taxon>
        <taxon>Embryophyta</taxon>
        <taxon>Tracheophyta</taxon>
        <taxon>Spermatophyta</taxon>
        <taxon>Magnoliopsida</taxon>
        <taxon>eudicotyledons</taxon>
        <taxon>Gunneridae</taxon>
        <taxon>Pentapetalae</taxon>
        <taxon>rosids</taxon>
        <taxon>fabids</taxon>
        <taxon>Fabales</taxon>
        <taxon>Fabaceae</taxon>
        <taxon>Papilionoideae</taxon>
        <taxon>50 kb inversion clade</taxon>
        <taxon>NPAAA clade</taxon>
        <taxon>indigoferoid/millettioid clade</taxon>
        <taxon>Phaseoleae</taxon>
        <taxon>Psophocarpus</taxon>
    </lineage>
</organism>
<dbReference type="InterPro" id="IPR057135">
    <property type="entry name" value="At4g27190-like_LRR"/>
</dbReference>
<dbReference type="InterPro" id="IPR032675">
    <property type="entry name" value="LRR_dom_sf"/>
</dbReference>
<dbReference type="AlphaFoldDB" id="A0AAN9SD95"/>
<evidence type="ECO:0000256" key="4">
    <source>
        <dbReference type="ARBA" id="ARBA00022821"/>
    </source>
</evidence>
<dbReference type="InterPro" id="IPR042197">
    <property type="entry name" value="Apaf_helical"/>
</dbReference>
<dbReference type="EMBL" id="JAYMYS010000005">
    <property type="protein sequence ID" value="KAK7392960.1"/>
    <property type="molecule type" value="Genomic_DNA"/>
</dbReference>
<keyword evidence="2" id="KW-0677">Repeat</keyword>
<dbReference type="GO" id="GO:0005524">
    <property type="term" value="F:ATP binding"/>
    <property type="evidence" value="ECO:0007669"/>
    <property type="project" value="UniProtKB-KW"/>
</dbReference>
<dbReference type="Gene3D" id="1.10.8.430">
    <property type="entry name" value="Helical domain of apoptotic protease-activating factors"/>
    <property type="match status" value="1"/>
</dbReference>
<dbReference type="SUPFAM" id="SSF52540">
    <property type="entry name" value="P-loop containing nucleoside triphosphate hydrolases"/>
    <property type="match status" value="1"/>
</dbReference>
<evidence type="ECO:0000313" key="9">
    <source>
        <dbReference type="Proteomes" id="UP001386955"/>
    </source>
</evidence>
<dbReference type="GO" id="GO:0043531">
    <property type="term" value="F:ADP binding"/>
    <property type="evidence" value="ECO:0007669"/>
    <property type="project" value="InterPro"/>
</dbReference>
<dbReference type="InterPro" id="IPR055414">
    <property type="entry name" value="LRR_R13L4/SHOC2-like"/>
</dbReference>
<protein>
    <recommendedName>
        <fullName evidence="10">VQ domain-containing protein</fullName>
    </recommendedName>
</protein>
<comment type="caution">
    <text evidence="8">The sequence shown here is derived from an EMBL/GenBank/DDBJ whole genome shotgun (WGS) entry which is preliminary data.</text>
</comment>
<dbReference type="Pfam" id="PF23598">
    <property type="entry name" value="LRR_14"/>
    <property type="match status" value="1"/>
</dbReference>
<dbReference type="PANTHER" id="PTHR33463">
    <property type="entry name" value="NB-ARC DOMAIN-CONTAINING PROTEIN-RELATED"/>
    <property type="match status" value="1"/>
</dbReference>
<evidence type="ECO:0000256" key="1">
    <source>
        <dbReference type="ARBA" id="ARBA00022614"/>
    </source>
</evidence>
<keyword evidence="4" id="KW-0611">Plant defense</keyword>
<proteinExistence type="predicted"/>
<feature type="region of interest" description="Disordered" evidence="5">
    <location>
        <begin position="1055"/>
        <end position="1080"/>
    </location>
</feature>
<dbReference type="InterPro" id="IPR027417">
    <property type="entry name" value="P-loop_NTPase"/>
</dbReference>
<evidence type="ECO:0000256" key="5">
    <source>
        <dbReference type="SAM" id="MobiDB-lite"/>
    </source>
</evidence>
<feature type="domain" description="Disease resistance protein At4g27190-like leucine-rich repeats" evidence="6">
    <location>
        <begin position="765"/>
        <end position="866"/>
    </location>
</feature>
<dbReference type="SMART" id="SM00369">
    <property type="entry name" value="LRR_TYP"/>
    <property type="match status" value="2"/>
</dbReference>
<name>A0AAN9SD95_PSOTE</name>
<dbReference type="Pfam" id="PF23247">
    <property type="entry name" value="LRR_RPS2"/>
    <property type="match status" value="1"/>
</dbReference>
<dbReference type="InterPro" id="IPR050905">
    <property type="entry name" value="Plant_NBS-LRR"/>
</dbReference>
<keyword evidence="1" id="KW-0433">Leucine-rich repeat</keyword>
<accession>A0AAN9SD95</accession>
<dbReference type="PANTHER" id="PTHR33463:SF179">
    <property type="entry name" value="NB-ARC DOMAIN-CONTAINING PROTEIN"/>
    <property type="match status" value="1"/>
</dbReference>
<keyword evidence="9" id="KW-1185">Reference proteome</keyword>
<evidence type="ECO:0000259" key="7">
    <source>
        <dbReference type="Pfam" id="PF23598"/>
    </source>
</evidence>
<dbReference type="Proteomes" id="UP001386955">
    <property type="component" value="Unassembled WGS sequence"/>
</dbReference>
<evidence type="ECO:0000259" key="6">
    <source>
        <dbReference type="Pfam" id="PF23247"/>
    </source>
</evidence>
<sequence length="1170" mass="134715">MDSYLSKTHGFLKNEREETLLEKDEVSYKELCSLMRIRDFISLLLASPMKIEEKGVLKSWIIAFPKWKAQLLSTNDDSMIDKPWCVHTQKALRCVEGFFPMEMISQIQSGEGFIFNHSDEIPEVILHLAVDLAVNQLIQTLFSRDYYVRYIKLSTRNLAEKESIMNNIVAALEDKHNMFGFDKDFLRTTWINVPTYGNDIEVEVQEMINTMMKGFLVSEDDDMLHKLHIEGKVGTNRHLVIVVDSDNKRLDLQKVCFPTGIVVMITTESSTQAGKDNDFRIACTIDLNIRTRDHLLTWEVLCSYVGNNMIYSSMAIQRIAVKIVMECHGHLLAIILVAKYLASVKDVTQWELALDKLTRLNPFYNYQYSDRIGINRVMVNAFANIVWEEIDDVQKLCLELCLHVQNIKNVVSNDILVSHWAEILLGNKWEFQYYIHKLLDRFVLLKYESEDVYLPIETYDIIKSLHTLNPSIIRHGALGLTKPTYIGQWHSLVQIELMDNKICELPQSPDCPKLKVLLLQGNVDLMDIPDSFFSHMPLLQHLDLSYTSIRDLPPSISTLIQLKKFYLRGCDLFMELPPQMGQLTNLVELDLDETLITYLPKEIKELINLQSLILCFDGYHHVIGHSKKDKQISRPTIIHSELISNLTKLKCLSINIDPEDERWNENVNTVLMEICVLQKLKMVSIYIPNADIMQFLPTRKSLNFKLVVGHHVQRFISRVTPELVTKFKHCDNSIKFVNGVDVPIGVKMNLERFKALFLDRHMTIKSLSDFDLKNLWGLKVCILAECNEMETIVNGSNSLDRPTSLTLEFLSVFYMKNLRSICEGHGCFFLYLKSMTIHTCPMLTTIFTLDSLNNLSFLEEIIVEDCPKVTTLISYTTPEQKSEISLPKLKIISLLYLPELINIFNGLNVTHVLEEVIFYYCPKLESLSKSELTSKSLKIIRGENMWWEALKWNVEEWGHVGRPKYFEIIFSPIIEEFDMMKQLVSRQETRLNEYHEHQEISSSIQLLGSSKGEVQKRKVVAESERVQEEAKKMLKTQASAPPILVFSSQQVPRRSTKRELRLEGPRPPPLMVSKESHKIRKPPLEHRKPVINHDVPTAVLYDVSASEFLNVVQRLTGLSATDKLADEEKARGGDDNVMLEGVELRRFPGILSPATLPPVSPEFFLEPKMA</sequence>
<gene>
    <name evidence="8" type="ORF">VNO78_21410</name>
</gene>
<evidence type="ECO:0008006" key="10">
    <source>
        <dbReference type="Google" id="ProtNLM"/>
    </source>
</evidence>
<dbReference type="SUPFAM" id="SSF52058">
    <property type="entry name" value="L domain-like"/>
    <property type="match status" value="1"/>
</dbReference>
<keyword evidence="3" id="KW-0547">Nucleotide-binding</keyword>
<evidence type="ECO:0000256" key="2">
    <source>
        <dbReference type="ARBA" id="ARBA00022737"/>
    </source>
</evidence>
<dbReference type="Gene3D" id="3.80.10.10">
    <property type="entry name" value="Ribonuclease Inhibitor"/>
    <property type="match status" value="2"/>
</dbReference>
<evidence type="ECO:0000313" key="8">
    <source>
        <dbReference type="EMBL" id="KAK7392960.1"/>
    </source>
</evidence>
<dbReference type="InterPro" id="IPR003591">
    <property type="entry name" value="Leu-rich_rpt_typical-subtyp"/>
</dbReference>
<evidence type="ECO:0000256" key="3">
    <source>
        <dbReference type="ARBA" id="ARBA00022741"/>
    </source>
</evidence>
<feature type="domain" description="Disease resistance R13L4/SHOC-2-like LRR" evidence="7">
    <location>
        <begin position="497"/>
        <end position="730"/>
    </location>
</feature>
<reference evidence="8 9" key="1">
    <citation type="submission" date="2024-01" db="EMBL/GenBank/DDBJ databases">
        <title>The genomes of 5 underutilized Papilionoideae crops provide insights into root nodulation and disease resistanc.</title>
        <authorList>
            <person name="Jiang F."/>
        </authorList>
    </citation>
    <scope>NUCLEOTIDE SEQUENCE [LARGE SCALE GENOMIC DNA]</scope>
    <source>
        <strain evidence="8">DUOXIRENSHENG_FW03</strain>
        <tissue evidence="8">Leaves</tissue>
    </source>
</reference>
<dbReference type="GO" id="GO:0006952">
    <property type="term" value="P:defense response"/>
    <property type="evidence" value="ECO:0007669"/>
    <property type="project" value="UniProtKB-KW"/>
</dbReference>